<dbReference type="AlphaFoldDB" id="A0A0F9SPB3"/>
<organism evidence="1">
    <name type="scientific">marine sediment metagenome</name>
    <dbReference type="NCBI Taxonomy" id="412755"/>
    <lineage>
        <taxon>unclassified sequences</taxon>
        <taxon>metagenomes</taxon>
        <taxon>ecological metagenomes</taxon>
    </lineage>
</organism>
<dbReference type="EMBL" id="LAZR01000395">
    <property type="protein sequence ID" value="KKN70870.1"/>
    <property type="molecule type" value="Genomic_DNA"/>
</dbReference>
<sequence>MIKVYQVNWRIPDGGQYIPPDSVGGGDYYRDKYRTDIIPATSIKMAREIVEEARPSAKVTKVKILSKLEV</sequence>
<accession>A0A0F9SPB3</accession>
<evidence type="ECO:0000313" key="1">
    <source>
        <dbReference type="EMBL" id="KKN70870.1"/>
    </source>
</evidence>
<comment type="caution">
    <text evidence="1">The sequence shown here is derived from an EMBL/GenBank/DDBJ whole genome shotgun (WGS) entry which is preliminary data.</text>
</comment>
<reference evidence="1" key="1">
    <citation type="journal article" date="2015" name="Nature">
        <title>Complex archaea that bridge the gap between prokaryotes and eukaryotes.</title>
        <authorList>
            <person name="Spang A."/>
            <person name="Saw J.H."/>
            <person name="Jorgensen S.L."/>
            <person name="Zaremba-Niedzwiedzka K."/>
            <person name="Martijn J."/>
            <person name="Lind A.E."/>
            <person name="van Eijk R."/>
            <person name="Schleper C."/>
            <person name="Guy L."/>
            <person name="Ettema T.J."/>
        </authorList>
    </citation>
    <scope>NUCLEOTIDE SEQUENCE</scope>
</reference>
<name>A0A0F9SPB3_9ZZZZ</name>
<proteinExistence type="predicted"/>
<gene>
    <name evidence="1" type="ORF">LCGC14_0426530</name>
</gene>
<protein>
    <submittedName>
        <fullName evidence="1">Uncharacterized protein</fullName>
    </submittedName>
</protein>